<evidence type="ECO:0000313" key="3">
    <source>
        <dbReference type="Proteomes" id="UP000005940"/>
    </source>
</evidence>
<dbReference type="RefSeq" id="WP_006346915.1">
    <property type="nucleotide sequence ID" value="NZ_CP029159.1"/>
</dbReference>
<sequence>MEIIGNGFLARHLAPLSAEHPGATVLAAGVPTHPLPDAEHRRETALVDDTIRHCLGQDRMLVFFSTVSMYGGPGGPGDEDGPPAASTRYGQHKLDLERTIKASGVRHLILRLGYVLGPDEPAFRLLTALVAQVLAGRVRVQRGARRDMLHVADFVTVVDALLRTGVCDETVNLASGDCVEVATVVRHLERRLGVSARWQVSDDSIEHCPSVRKLRRLVPEVDRLGFGPGYHRTAIDRYLEAARPADVVRTGRTEQP</sequence>
<gene>
    <name evidence="2" type="ORF">STSU_011790</name>
</gene>
<dbReference type="Pfam" id="PF01370">
    <property type="entry name" value="Epimerase"/>
    <property type="match status" value="1"/>
</dbReference>
<dbReference type="InterPro" id="IPR001509">
    <property type="entry name" value="Epimerase_deHydtase"/>
</dbReference>
<organism evidence="2 3">
    <name type="scientific">Streptomyces tsukubensis (strain DSM 42081 / NBRC 108919 / NRRL 18488 / 9993)</name>
    <dbReference type="NCBI Taxonomy" id="1114943"/>
    <lineage>
        <taxon>Bacteria</taxon>
        <taxon>Bacillati</taxon>
        <taxon>Actinomycetota</taxon>
        <taxon>Actinomycetes</taxon>
        <taxon>Kitasatosporales</taxon>
        <taxon>Streptomycetaceae</taxon>
        <taxon>Streptomyces</taxon>
    </lineage>
</organism>
<protein>
    <submittedName>
        <fullName evidence="2">Epimerase</fullName>
    </submittedName>
</protein>
<dbReference type="AlphaFoldDB" id="I2N5F0"/>
<evidence type="ECO:0000259" key="1">
    <source>
        <dbReference type="Pfam" id="PF01370"/>
    </source>
</evidence>
<dbReference type="Proteomes" id="UP000005940">
    <property type="component" value="Chromosome"/>
</dbReference>
<dbReference type="Gene3D" id="3.40.50.720">
    <property type="entry name" value="NAD(P)-binding Rossmann-like Domain"/>
    <property type="match status" value="1"/>
</dbReference>
<accession>I2N5F0</accession>
<reference evidence="2 3" key="1">
    <citation type="journal article" date="2012" name="J. Bacteriol.">
        <title>Draft genome of Streptomyces tsukubaensis NRRL 18488, the producer of the clinically important immunosuppressant tacrolimus (FK506).</title>
        <authorList>
            <person name="Barreiro C."/>
            <person name="Prieto C."/>
            <person name="Sola-Landa A."/>
            <person name="Solera E."/>
            <person name="Martinez-Castro M."/>
            <person name="Perez-Redondo R."/>
            <person name="Garcia-Estrada C."/>
            <person name="Aparicio J.F."/>
            <person name="Fernandez-Martinez L.T."/>
            <person name="Santos-Aberturas J."/>
            <person name="Salehi-Najafabadi Z."/>
            <person name="Rodriguez-Garcia A."/>
            <person name="Tauch A."/>
            <person name="Martin J.F."/>
        </authorList>
    </citation>
    <scope>NUCLEOTIDE SEQUENCE [LARGE SCALE GENOMIC DNA]</scope>
    <source>
        <strain evidence="3">DSM 42081 / NBRC 108919 / NRRL 18488 / 9993</strain>
    </source>
</reference>
<keyword evidence="3" id="KW-1185">Reference proteome</keyword>
<dbReference type="SUPFAM" id="SSF51735">
    <property type="entry name" value="NAD(P)-binding Rossmann-fold domains"/>
    <property type="match status" value="1"/>
</dbReference>
<proteinExistence type="predicted"/>
<dbReference type="EMBL" id="CP029159">
    <property type="protein sequence ID" value="QKM67750.1"/>
    <property type="molecule type" value="Genomic_DNA"/>
</dbReference>
<evidence type="ECO:0000313" key="2">
    <source>
        <dbReference type="EMBL" id="QKM67750.1"/>
    </source>
</evidence>
<feature type="domain" description="NAD-dependent epimerase/dehydratase" evidence="1">
    <location>
        <begin position="43"/>
        <end position="174"/>
    </location>
</feature>
<dbReference type="InterPro" id="IPR036291">
    <property type="entry name" value="NAD(P)-bd_dom_sf"/>
</dbReference>
<name>I2N5F0_STRT9</name>